<feature type="domain" description="Micro-fibrillar-associated protein 1 C-terminal" evidence="2">
    <location>
        <begin position="169"/>
        <end position="377"/>
    </location>
</feature>
<feature type="compositionally biased region" description="Basic and acidic residues" evidence="1">
    <location>
        <begin position="299"/>
        <end position="309"/>
    </location>
</feature>
<feature type="compositionally biased region" description="Low complexity" evidence="1">
    <location>
        <begin position="152"/>
        <end position="162"/>
    </location>
</feature>
<evidence type="ECO:0000313" key="4">
    <source>
        <dbReference type="Proteomes" id="UP000320333"/>
    </source>
</evidence>
<dbReference type="InterPro" id="IPR009730">
    <property type="entry name" value="MFAP1_C"/>
</dbReference>
<gene>
    <name evidence="3" type="ORF">CcCBS67573_g01473</name>
</gene>
<evidence type="ECO:0000256" key="1">
    <source>
        <dbReference type="SAM" id="MobiDB-lite"/>
    </source>
</evidence>
<dbReference type="Pfam" id="PF06991">
    <property type="entry name" value="MFAP1"/>
    <property type="match status" value="1"/>
</dbReference>
<feature type="compositionally biased region" description="Basic residues" evidence="1">
    <location>
        <begin position="1"/>
        <end position="11"/>
    </location>
</feature>
<feature type="region of interest" description="Disordered" evidence="1">
    <location>
        <begin position="396"/>
        <end position="417"/>
    </location>
</feature>
<comment type="caution">
    <text evidence="3">The sequence shown here is derived from an EMBL/GenBank/DDBJ whole genome shotgun (WGS) entry which is preliminary data.</text>
</comment>
<evidence type="ECO:0000259" key="2">
    <source>
        <dbReference type="Pfam" id="PF06991"/>
    </source>
</evidence>
<feature type="compositionally biased region" description="Basic and acidic residues" evidence="1">
    <location>
        <begin position="404"/>
        <end position="417"/>
    </location>
</feature>
<organism evidence="3 4">
    <name type="scientific">Chytriomyces confervae</name>
    <dbReference type="NCBI Taxonomy" id="246404"/>
    <lineage>
        <taxon>Eukaryota</taxon>
        <taxon>Fungi</taxon>
        <taxon>Fungi incertae sedis</taxon>
        <taxon>Chytridiomycota</taxon>
        <taxon>Chytridiomycota incertae sedis</taxon>
        <taxon>Chytridiomycetes</taxon>
        <taxon>Chytridiales</taxon>
        <taxon>Chytriomycetaceae</taxon>
        <taxon>Chytriomyces</taxon>
    </lineage>
</organism>
<feature type="region of interest" description="Disordered" evidence="1">
    <location>
        <begin position="272"/>
        <end position="309"/>
    </location>
</feature>
<feature type="region of interest" description="Disordered" evidence="1">
    <location>
        <begin position="366"/>
        <end position="385"/>
    </location>
</feature>
<dbReference type="EMBL" id="QEAP01000025">
    <property type="protein sequence ID" value="TPX77229.1"/>
    <property type="molecule type" value="Genomic_DNA"/>
</dbReference>
<reference evidence="3 4" key="1">
    <citation type="journal article" date="2019" name="Sci. Rep.">
        <title>Comparative genomics of chytrid fungi reveal insights into the obligate biotrophic and pathogenic lifestyle of Synchytrium endobioticum.</title>
        <authorList>
            <person name="van de Vossenberg B.T.L.H."/>
            <person name="Warris S."/>
            <person name="Nguyen H.D.T."/>
            <person name="van Gent-Pelzer M.P.E."/>
            <person name="Joly D.L."/>
            <person name="van de Geest H.C."/>
            <person name="Bonants P.J.M."/>
            <person name="Smith D.S."/>
            <person name="Levesque C.A."/>
            <person name="van der Lee T.A.J."/>
        </authorList>
    </citation>
    <scope>NUCLEOTIDE SEQUENCE [LARGE SCALE GENOMIC DNA]</scope>
    <source>
        <strain evidence="3 4">CBS 675.73</strain>
    </source>
</reference>
<name>A0A507FLF2_9FUNG</name>
<dbReference type="OrthoDB" id="1111734at2759"/>
<feature type="region of interest" description="Disordered" evidence="1">
    <location>
        <begin position="1"/>
        <end position="206"/>
    </location>
</feature>
<keyword evidence="4" id="KW-1185">Reference proteome</keyword>
<protein>
    <recommendedName>
        <fullName evidence="2">Micro-fibrillar-associated protein 1 C-terminal domain-containing protein</fullName>
    </recommendedName>
</protein>
<dbReference type="Proteomes" id="UP000320333">
    <property type="component" value="Unassembled WGS sequence"/>
</dbReference>
<feature type="compositionally biased region" description="Low complexity" evidence="1">
    <location>
        <begin position="46"/>
        <end position="60"/>
    </location>
</feature>
<dbReference type="AlphaFoldDB" id="A0A507FLF2"/>
<accession>A0A507FLF2</accession>
<sequence length="417" mass="48096">MKKVTRARPAKAVRYWPGRGQEQEMPSESSGSESEGEIEKEKEEMTTIASIATSATTAPIIDRRMLRLQRTNNASSSDSDEEEEENTARRRHGSARRREEAGEAVPERENHEEDEDAIAERRRRLREAAAERAALEATNMPVDIHEGRRAESSGSESGSESGSDSDSDSEEELHGRRTMLKPVFIPKSSRETIHERERLEKEAEEAEQKRLLDLEARKIESHNLVEEELRKEVAAATVNDTIPDVDDTDGLDEEEEFEAWKLRELMRIKRDRQERDAEEKELADIERRRNMTDAELLAEDEKLNGGKEEDKKSYKFMQKYYHKGAFFNDEEILQKRDFNEPTLEDKFDKSILPEVMQVKNFGRAGQTKWTHLSKEDTSSKDSAWFQNSDVNKRTLSKLGGFKQGYDKPTSRKRAKNE</sequence>
<feature type="compositionally biased region" description="Low complexity" evidence="1">
    <location>
        <begin position="23"/>
        <end position="33"/>
    </location>
</feature>
<feature type="compositionally biased region" description="Basic and acidic residues" evidence="1">
    <location>
        <begin position="188"/>
        <end position="206"/>
    </location>
</feature>
<proteinExistence type="predicted"/>
<dbReference type="STRING" id="246404.A0A507FLF2"/>
<dbReference type="InterPro" id="IPR033194">
    <property type="entry name" value="MFAP1"/>
</dbReference>
<evidence type="ECO:0000313" key="3">
    <source>
        <dbReference type="EMBL" id="TPX77229.1"/>
    </source>
</evidence>
<dbReference type="PANTHER" id="PTHR15327">
    <property type="entry name" value="MICROFIBRIL-ASSOCIATED PROTEIN"/>
    <property type="match status" value="1"/>
</dbReference>
<feature type="compositionally biased region" description="Basic and acidic residues" evidence="1">
    <location>
        <begin position="96"/>
        <end position="111"/>
    </location>
</feature>
<feature type="compositionally biased region" description="Basic and acidic residues" evidence="1">
    <location>
        <begin position="272"/>
        <end position="292"/>
    </location>
</feature>